<dbReference type="Pfam" id="PF13561">
    <property type="entry name" value="adh_short_C2"/>
    <property type="match status" value="1"/>
</dbReference>
<dbReference type="InterPro" id="IPR023985">
    <property type="entry name" value="SDR_subfam_1"/>
</dbReference>
<accession>A0A7X1HXS7</accession>
<dbReference type="PRINTS" id="PR00081">
    <property type="entry name" value="GDHRDH"/>
</dbReference>
<evidence type="ECO:0000256" key="1">
    <source>
        <dbReference type="ARBA" id="ARBA00006484"/>
    </source>
</evidence>
<dbReference type="SUPFAM" id="SSF51735">
    <property type="entry name" value="NAD(P)-binding Rossmann-fold domains"/>
    <property type="match status" value="1"/>
</dbReference>
<organism evidence="4 5">
    <name type="scientific">Streptomyces mexicanus</name>
    <dbReference type="NCBI Taxonomy" id="178566"/>
    <lineage>
        <taxon>Bacteria</taxon>
        <taxon>Bacillati</taxon>
        <taxon>Actinomycetota</taxon>
        <taxon>Actinomycetes</taxon>
        <taxon>Kitasatosporales</taxon>
        <taxon>Streptomycetaceae</taxon>
        <taxon>Streptomyces</taxon>
    </lineage>
</organism>
<dbReference type="InterPro" id="IPR002347">
    <property type="entry name" value="SDR_fam"/>
</dbReference>
<name>A0A7X1HXS7_9ACTN</name>
<comment type="similarity">
    <text evidence="1">Belongs to the short-chain dehydrogenases/reductases (SDR) family.</text>
</comment>
<keyword evidence="2" id="KW-0560">Oxidoreductase</keyword>
<dbReference type="Gene3D" id="3.40.50.720">
    <property type="entry name" value="NAD(P)-binding Rossmann-like Domain"/>
    <property type="match status" value="1"/>
</dbReference>
<dbReference type="Proteomes" id="UP000517694">
    <property type="component" value="Unassembled WGS sequence"/>
</dbReference>
<evidence type="ECO:0000256" key="3">
    <source>
        <dbReference type="ARBA" id="ARBA00023027"/>
    </source>
</evidence>
<sequence>MGRVDGKVVVITGAARGMGRNHAVRLAEEGADLILLDACAPMEPVPYAMPGLDELKVTARLVEKAGRRAFFRQADVRDRAGLKEAIDAGVEALGGLDVVVANAGVLVYGTWDSITEEGWDTTVDIDLKGVFNTCQLALPHLLARGGHPSIINISSAAGVKGQPLTLPYTAAKWGVTGLTAALANELADQQVRVNSIHPTGVPTGIDVPEFHALLAEKPHLAAIYQNAIPVTRVDLDDISNAVVFLASDESRYVTGLQFKVDAGVGIR</sequence>
<comment type="caution">
    <text evidence="4">The sequence shown here is derived from an EMBL/GenBank/DDBJ whole genome shotgun (WGS) entry which is preliminary data.</text>
</comment>
<dbReference type="PANTHER" id="PTHR42760">
    <property type="entry name" value="SHORT-CHAIN DEHYDROGENASES/REDUCTASES FAMILY MEMBER"/>
    <property type="match status" value="1"/>
</dbReference>
<dbReference type="EMBL" id="JACMHY010000002">
    <property type="protein sequence ID" value="MBC2864989.1"/>
    <property type="molecule type" value="Genomic_DNA"/>
</dbReference>
<dbReference type="PROSITE" id="PS00061">
    <property type="entry name" value="ADH_SHORT"/>
    <property type="match status" value="1"/>
</dbReference>
<dbReference type="NCBIfam" id="NF009467">
    <property type="entry name" value="PRK12826.1-3"/>
    <property type="match status" value="1"/>
</dbReference>
<keyword evidence="3" id="KW-0520">NAD</keyword>
<dbReference type="PANTHER" id="PTHR42760:SF133">
    <property type="entry name" value="3-OXOACYL-[ACYL-CARRIER-PROTEIN] REDUCTASE"/>
    <property type="match status" value="1"/>
</dbReference>
<dbReference type="InterPro" id="IPR036291">
    <property type="entry name" value="NAD(P)-bd_dom_sf"/>
</dbReference>
<evidence type="ECO:0000313" key="5">
    <source>
        <dbReference type="Proteomes" id="UP000517694"/>
    </source>
</evidence>
<dbReference type="AlphaFoldDB" id="A0A7X1HXS7"/>
<keyword evidence="5" id="KW-1185">Reference proteome</keyword>
<dbReference type="NCBIfam" id="TIGR03971">
    <property type="entry name" value="SDR_subfam_1"/>
    <property type="match status" value="1"/>
</dbReference>
<dbReference type="RefSeq" id="WP_185947038.1">
    <property type="nucleotide sequence ID" value="NZ_JACMHY010000002.1"/>
</dbReference>
<dbReference type="InterPro" id="IPR020904">
    <property type="entry name" value="Sc_DH/Rdtase_CS"/>
</dbReference>
<dbReference type="GO" id="GO:0016616">
    <property type="term" value="F:oxidoreductase activity, acting on the CH-OH group of donors, NAD or NADP as acceptor"/>
    <property type="evidence" value="ECO:0007669"/>
    <property type="project" value="TreeGrafter"/>
</dbReference>
<evidence type="ECO:0000256" key="2">
    <source>
        <dbReference type="ARBA" id="ARBA00023002"/>
    </source>
</evidence>
<evidence type="ECO:0000313" key="4">
    <source>
        <dbReference type="EMBL" id="MBC2864989.1"/>
    </source>
</evidence>
<proteinExistence type="inferred from homology"/>
<gene>
    <name evidence="4" type="ORF">H1R13_08235</name>
</gene>
<dbReference type="PRINTS" id="PR00080">
    <property type="entry name" value="SDRFAMILY"/>
</dbReference>
<reference evidence="4 5" key="1">
    <citation type="submission" date="2020-08" db="EMBL/GenBank/DDBJ databases">
        <title>Whole-Genome Sequence of French Clinical Streptomyces mexicanus Strain Q0842.</title>
        <authorList>
            <person name="Boxberger M."/>
            <person name="La Scola B."/>
        </authorList>
    </citation>
    <scope>NUCLEOTIDE SEQUENCE [LARGE SCALE GENOMIC DNA]</scope>
    <source>
        <strain evidence="4 5">Marseille-Q0842</strain>
    </source>
</reference>
<protein>
    <submittedName>
        <fullName evidence="4">Mycofactocin-coupled SDR family oxidoreductase</fullName>
    </submittedName>
</protein>
<dbReference type="FunFam" id="3.40.50.720:FF:000084">
    <property type="entry name" value="Short-chain dehydrogenase reductase"/>
    <property type="match status" value="1"/>
</dbReference>